<dbReference type="PANTHER" id="PTHR24171">
    <property type="entry name" value="ANKYRIN REPEAT DOMAIN-CONTAINING PROTEIN 39-RELATED"/>
    <property type="match status" value="1"/>
</dbReference>
<evidence type="ECO:0000313" key="4">
    <source>
        <dbReference type="EMBL" id="CAI8007986.1"/>
    </source>
</evidence>
<dbReference type="PROSITE" id="PS50297">
    <property type="entry name" value="ANK_REP_REGION"/>
    <property type="match status" value="2"/>
</dbReference>
<comment type="caution">
    <text evidence="4">The sequence shown here is derived from an EMBL/GenBank/DDBJ whole genome shotgun (WGS) entry which is preliminary data.</text>
</comment>
<sequence>MAFFIAYTADGGGYVIVPRSVDPFKELGLSPGASARATEDAYKARANFPRRQDRVLASLAYHMLTSVDGRYTRRGRQYEIRNLEDQFYLAAAGHTKLLLKRGSLSKTDEHGRTSLYIAARSGFYDTTKALLEKGAPVNQVQEDGSTPLHGSACYGQVLVVKLLLSYGADPHHRNKWGRTAADESSVSEIRRLVTNYNEDKIAALARSFISMGLATKLYNMHDSRGVEIGRKIVRNYQTIPSMTKQEWDEKLCRWESCWHGTKSQYLESILRHGLLPSGARVGDHTITPPTNHIRLGKSCFDKDNWAAAIFVSPSVLYASDACYAELLMSGGENWRVVLRARIKPNSYSEHSSTLLSKHAPVAGEPENSEYRIASTEEDTIRRVEGSRHVIVTSVTFIKASVLEDARNMNYDSLLAHFGEV</sequence>
<evidence type="ECO:0000313" key="5">
    <source>
        <dbReference type="Proteomes" id="UP001174909"/>
    </source>
</evidence>
<dbReference type="PANTHER" id="PTHR24171:SF8">
    <property type="entry name" value="BRCA1-ASSOCIATED RING DOMAIN PROTEIN 1"/>
    <property type="match status" value="1"/>
</dbReference>
<dbReference type="Proteomes" id="UP001174909">
    <property type="component" value="Unassembled WGS sequence"/>
</dbReference>
<feature type="repeat" description="ANK" evidence="3">
    <location>
        <begin position="143"/>
        <end position="175"/>
    </location>
</feature>
<dbReference type="SUPFAM" id="SSF48403">
    <property type="entry name" value="Ankyrin repeat"/>
    <property type="match status" value="1"/>
</dbReference>
<dbReference type="PROSITE" id="PS50088">
    <property type="entry name" value="ANK_REPEAT"/>
    <property type="match status" value="2"/>
</dbReference>
<dbReference type="AlphaFoldDB" id="A0AA35RCS2"/>
<dbReference type="Gene3D" id="1.25.40.20">
    <property type="entry name" value="Ankyrin repeat-containing domain"/>
    <property type="match status" value="1"/>
</dbReference>
<dbReference type="Pfam" id="PF12796">
    <property type="entry name" value="Ank_2"/>
    <property type="match status" value="1"/>
</dbReference>
<evidence type="ECO:0000256" key="3">
    <source>
        <dbReference type="PROSITE-ProRule" id="PRU00023"/>
    </source>
</evidence>
<gene>
    <name evidence="4" type="ORF">GBAR_LOCUS5525</name>
</gene>
<evidence type="ECO:0000256" key="1">
    <source>
        <dbReference type="ARBA" id="ARBA00022737"/>
    </source>
</evidence>
<feature type="repeat" description="ANK" evidence="3">
    <location>
        <begin position="110"/>
        <end position="142"/>
    </location>
</feature>
<dbReference type="SMART" id="SM00248">
    <property type="entry name" value="ANK"/>
    <property type="match status" value="2"/>
</dbReference>
<evidence type="ECO:0000256" key="2">
    <source>
        <dbReference type="ARBA" id="ARBA00023043"/>
    </source>
</evidence>
<name>A0AA35RCS2_GEOBA</name>
<dbReference type="EMBL" id="CASHTH010000813">
    <property type="protein sequence ID" value="CAI8007986.1"/>
    <property type="molecule type" value="Genomic_DNA"/>
</dbReference>
<accession>A0AA35RCS2</accession>
<dbReference type="PRINTS" id="PR01415">
    <property type="entry name" value="ANKYRIN"/>
</dbReference>
<dbReference type="InterPro" id="IPR002110">
    <property type="entry name" value="Ankyrin_rpt"/>
</dbReference>
<dbReference type="InterPro" id="IPR036770">
    <property type="entry name" value="Ankyrin_rpt-contain_sf"/>
</dbReference>
<reference evidence="4" key="1">
    <citation type="submission" date="2023-03" db="EMBL/GenBank/DDBJ databases">
        <authorList>
            <person name="Steffen K."/>
            <person name="Cardenas P."/>
        </authorList>
    </citation>
    <scope>NUCLEOTIDE SEQUENCE</scope>
</reference>
<dbReference type="GO" id="GO:0004842">
    <property type="term" value="F:ubiquitin-protein transferase activity"/>
    <property type="evidence" value="ECO:0007669"/>
    <property type="project" value="TreeGrafter"/>
</dbReference>
<keyword evidence="2 3" id="KW-0040">ANK repeat</keyword>
<proteinExistence type="predicted"/>
<keyword evidence="5" id="KW-1185">Reference proteome</keyword>
<dbReference type="GO" id="GO:0085020">
    <property type="term" value="P:protein K6-linked ubiquitination"/>
    <property type="evidence" value="ECO:0007669"/>
    <property type="project" value="TreeGrafter"/>
</dbReference>
<protein>
    <submittedName>
        <fullName evidence="4">Ankyrin repeat domain-containing protein 31</fullName>
    </submittedName>
</protein>
<keyword evidence="1" id="KW-0677">Repeat</keyword>
<organism evidence="4 5">
    <name type="scientific">Geodia barretti</name>
    <name type="common">Barrett's horny sponge</name>
    <dbReference type="NCBI Taxonomy" id="519541"/>
    <lineage>
        <taxon>Eukaryota</taxon>
        <taxon>Metazoa</taxon>
        <taxon>Porifera</taxon>
        <taxon>Demospongiae</taxon>
        <taxon>Heteroscleromorpha</taxon>
        <taxon>Tetractinellida</taxon>
        <taxon>Astrophorina</taxon>
        <taxon>Geodiidae</taxon>
        <taxon>Geodia</taxon>
    </lineage>
</organism>